<dbReference type="InterPro" id="IPR025631">
    <property type="entry name" value="Porin_10"/>
</dbReference>
<proteinExistence type="predicted"/>
<reference evidence="2 3" key="1">
    <citation type="submission" date="2020-10" db="EMBL/GenBank/DDBJ databases">
        <title>Complete genome of Cruoricapor ignavus strain M1214 isolated from the blood culture of a febrile patient.</title>
        <authorList>
            <person name="Guglielmino C.J.D."/>
        </authorList>
    </citation>
    <scope>NUCLEOTIDE SEQUENCE [LARGE SCALE GENOMIC DNA]</scope>
    <source>
        <strain evidence="2 3">M1214</strain>
    </source>
</reference>
<dbReference type="Pfam" id="PF14121">
    <property type="entry name" value="Porin_10"/>
    <property type="match status" value="1"/>
</dbReference>
<dbReference type="AlphaFoldDB" id="A0A7M1T3A9"/>
<keyword evidence="1" id="KW-0732">Signal</keyword>
<evidence type="ECO:0000313" key="3">
    <source>
        <dbReference type="Proteomes" id="UP000593605"/>
    </source>
</evidence>
<organism evidence="2 3">
    <name type="scientific">Cruoricaptor ignavus</name>
    <dbReference type="NCBI Taxonomy" id="1118202"/>
    <lineage>
        <taxon>Bacteria</taxon>
        <taxon>Pseudomonadati</taxon>
        <taxon>Bacteroidota</taxon>
        <taxon>Flavobacteriia</taxon>
        <taxon>Flavobacteriales</taxon>
        <taxon>Weeksellaceae</taxon>
        <taxon>Cruoricaptor</taxon>
    </lineage>
</organism>
<protein>
    <recommendedName>
        <fullName evidence="4">Porin</fullName>
    </recommendedName>
</protein>
<gene>
    <name evidence="2" type="ORF">IMZ16_07605</name>
</gene>
<name>A0A7M1T3A9_9FLAO</name>
<evidence type="ECO:0008006" key="4">
    <source>
        <dbReference type="Google" id="ProtNLM"/>
    </source>
</evidence>
<dbReference type="EMBL" id="CP063145">
    <property type="protein sequence ID" value="QOR73393.1"/>
    <property type="molecule type" value="Genomic_DNA"/>
</dbReference>
<evidence type="ECO:0000256" key="1">
    <source>
        <dbReference type="SAM" id="SignalP"/>
    </source>
</evidence>
<dbReference type="KEGG" id="civ:IMZ16_07605"/>
<dbReference type="SUPFAM" id="SSF56935">
    <property type="entry name" value="Porins"/>
    <property type="match status" value="1"/>
</dbReference>
<dbReference type="RefSeq" id="WP_193439550.1">
    <property type="nucleotide sequence ID" value="NZ_CP063145.1"/>
</dbReference>
<sequence>MRYFCWLLFFFAALLPAQVVNKTDSNRLPAVRDTLIIDNGRKDSAKIFRPTIEDYRHRTEFSGFKPFDTSFTVQKYYRFTQYNNTDNFGRIRFANIGAGFQDLFFEYKPAQALSLLPGNKRYRILTAEDIDYYDVKTPTTSFVFHSGVRDGGALKTTYTQNFGSNLNLAVEYSGLRSKGLYQNSLTQNSHFLFSGHYFTKNRSYEAFAHFVSHKIKAEEYGGIADPDLFEENDSRFRNRENLEVLLSGTWSDYTSKRAYLSHTLRPFGANGLGIRHRIYYQGDDYRLNLSADDWKTLSPNATDGLALESKKFARDFSNTVSAVFEREKFSADAGIRFRNLQLGYRDVELTGAPDAVKKENRIGVVGSLRISPWSEANLRSRLEFSNGEFFGNFLQSRNELRLKIFEDYSLEASLNYQSAAPSFNWLVNSTAVLPGNYNITDFKNENLLEFGGSVGLQWFHSQLFAKFFRVDNLAYWDAELQPRQSSDALTVLQLGADATLDYKKFHLNGRLLFQNHGGAREVYPVPKFIGRGNLYYQTWAFRRAAELMGGIKVYYFTNFDSREYSPLLNEFVMARRGYSVGGRPVVDAYLNMRVKTMQFFIEGQNLTTTFSRNRNYTAPYYPLYDFRVNIGIVWNLFS</sequence>
<feature type="signal peptide" evidence="1">
    <location>
        <begin position="1"/>
        <end position="22"/>
    </location>
</feature>
<dbReference type="Proteomes" id="UP000593605">
    <property type="component" value="Chromosome"/>
</dbReference>
<evidence type="ECO:0000313" key="2">
    <source>
        <dbReference type="EMBL" id="QOR73393.1"/>
    </source>
</evidence>
<accession>A0A7M1T3A9</accession>
<feature type="chain" id="PRO_5032551605" description="Porin" evidence="1">
    <location>
        <begin position="23"/>
        <end position="638"/>
    </location>
</feature>